<dbReference type="SUPFAM" id="SSF160104">
    <property type="entry name" value="Acetoacetate decarboxylase-like"/>
    <property type="match status" value="1"/>
</dbReference>
<evidence type="ECO:0000313" key="1">
    <source>
        <dbReference type="EMBL" id="KAL2824969.1"/>
    </source>
</evidence>
<accession>A0ABR4ICD4</accession>
<dbReference type="PANTHER" id="PTHR40518">
    <property type="entry name" value="ACETOACETATE DECARBOXYLASE"/>
    <property type="match status" value="1"/>
</dbReference>
<organism evidence="1 2">
    <name type="scientific">Aspergillus pseudoustus</name>
    <dbReference type="NCBI Taxonomy" id="1810923"/>
    <lineage>
        <taxon>Eukaryota</taxon>
        <taxon>Fungi</taxon>
        <taxon>Dikarya</taxon>
        <taxon>Ascomycota</taxon>
        <taxon>Pezizomycotina</taxon>
        <taxon>Eurotiomycetes</taxon>
        <taxon>Eurotiomycetidae</taxon>
        <taxon>Eurotiales</taxon>
        <taxon>Aspergillaceae</taxon>
        <taxon>Aspergillus</taxon>
        <taxon>Aspergillus subgen. Nidulantes</taxon>
    </lineage>
</organism>
<evidence type="ECO:0000313" key="2">
    <source>
        <dbReference type="Proteomes" id="UP001610446"/>
    </source>
</evidence>
<sequence>MSAETKPAIESSSTWKDARGHIFLCISRPSSARAPAPASYHRNEEKSPFAKQTFAGGLQACVIVRYLQSPIGAYDELLWIPGAFEIPWSGEQTYRATRAYVSTDDSVSIGRRNWNVPKMLANFEFTPSESGHLPYSRVSVSPYDETEPFMQLDLQPMFLGSRPFLPINTKYVPINFLFDFPPLPESGDNSHHALIGTSDWKRVRLEISGMAGVVKITGSMGDGIHFPRLEQRAPWLWLKDARIRIEGVQVQPEESATGL</sequence>
<gene>
    <name evidence="1" type="ORF">BJY01DRAFT_262807</name>
</gene>
<reference evidence="1 2" key="1">
    <citation type="submission" date="2024-07" db="EMBL/GenBank/DDBJ databases">
        <title>Section-level genome sequencing and comparative genomics of Aspergillus sections Usti and Cavernicolus.</title>
        <authorList>
            <consortium name="Lawrence Berkeley National Laboratory"/>
            <person name="Nybo J.L."/>
            <person name="Vesth T.C."/>
            <person name="Theobald S."/>
            <person name="Frisvad J.C."/>
            <person name="Larsen T.O."/>
            <person name="Kjaerboelling I."/>
            <person name="Rothschild-Mancinelli K."/>
            <person name="Lyhne E.K."/>
            <person name="Kogle M.E."/>
            <person name="Barry K."/>
            <person name="Clum A."/>
            <person name="Na H."/>
            <person name="Ledsgaard L."/>
            <person name="Lin J."/>
            <person name="Lipzen A."/>
            <person name="Kuo A."/>
            <person name="Riley R."/>
            <person name="Mondo S."/>
            <person name="Labutti K."/>
            <person name="Haridas S."/>
            <person name="Pangalinan J."/>
            <person name="Salamov A.A."/>
            <person name="Simmons B.A."/>
            <person name="Magnuson J.K."/>
            <person name="Chen J."/>
            <person name="Drula E."/>
            <person name="Henrissat B."/>
            <person name="Wiebenga A."/>
            <person name="Lubbers R.J."/>
            <person name="Gomes A.C."/>
            <person name="Makela M.R."/>
            <person name="Stajich J."/>
            <person name="Grigoriev I.V."/>
            <person name="Mortensen U.H."/>
            <person name="De Vries R.P."/>
            <person name="Baker S.E."/>
            <person name="Andersen M.R."/>
        </authorList>
    </citation>
    <scope>NUCLEOTIDE SEQUENCE [LARGE SCALE GENOMIC DNA]</scope>
    <source>
        <strain evidence="1 2">CBS 123904</strain>
    </source>
</reference>
<dbReference type="PANTHER" id="PTHR40518:SF1">
    <property type="entry name" value="ACETOACETATE DECARBOXYLASE"/>
    <property type="match status" value="1"/>
</dbReference>
<dbReference type="EMBL" id="JBFXLU010000523">
    <property type="protein sequence ID" value="KAL2824969.1"/>
    <property type="molecule type" value="Genomic_DNA"/>
</dbReference>
<dbReference type="InterPro" id="IPR023375">
    <property type="entry name" value="ADC_dom_sf"/>
</dbReference>
<dbReference type="Gene3D" id="2.40.400.10">
    <property type="entry name" value="Acetoacetate decarboxylase-like"/>
    <property type="match status" value="1"/>
</dbReference>
<keyword evidence="2" id="KW-1185">Reference proteome</keyword>
<name>A0ABR4ICD4_9EURO</name>
<dbReference type="Proteomes" id="UP001610446">
    <property type="component" value="Unassembled WGS sequence"/>
</dbReference>
<protein>
    <recommendedName>
        <fullName evidence="3">Acetoacetate decarboxylase</fullName>
    </recommendedName>
</protein>
<evidence type="ECO:0008006" key="3">
    <source>
        <dbReference type="Google" id="ProtNLM"/>
    </source>
</evidence>
<comment type="caution">
    <text evidence="1">The sequence shown here is derived from an EMBL/GenBank/DDBJ whole genome shotgun (WGS) entry which is preliminary data.</text>
</comment>
<proteinExistence type="predicted"/>